<gene>
    <name evidence="1" type="ORF">U9M48_014839</name>
</gene>
<dbReference type="EMBL" id="CP144747">
    <property type="protein sequence ID" value="WVZ65487.1"/>
    <property type="molecule type" value="Genomic_DNA"/>
</dbReference>
<evidence type="ECO:0000313" key="1">
    <source>
        <dbReference type="EMBL" id="WVZ65487.1"/>
    </source>
</evidence>
<reference evidence="1 2" key="1">
    <citation type="submission" date="2024-02" db="EMBL/GenBank/DDBJ databases">
        <title>High-quality chromosome-scale genome assembly of Pensacola bahiagrass (Paspalum notatum Flugge var. saurae).</title>
        <authorList>
            <person name="Vega J.M."/>
            <person name="Podio M."/>
            <person name="Orjuela J."/>
            <person name="Siena L.A."/>
            <person name="Pessino S.C."/>
            <person name="Combes M.C."/>
            <person name="Mariac C."/>
            <person name="Albertini E."/>
            <person name="Pupilli F."/>
            <person name="Ortiz J.P.A."/>
            <person name="Leblanc O."/>
        </authorList>
    </citation>
    <scope>NUCLEOTIDE SEQUENCE [LARGE SCALE GENOMIC DNA]</scope>
    <source>
        <strain evidence="1">R1</strain>
        <tissue evidence="1">Leaf</tissue>
    </source>
</reference>
<evidence type="ECO:0000313" key="2">
    <source>
        <dbReference type="Proteomes" id="UP001341281"/>
    </source>
</evidence>
<keyword evidence="2" id="KW-1185">Reference proteome</keyword>
<dbReference type="PANTHER" id="PTHR48225">
    <property type="entry name" value="HORMA DOMAIN-CONTAINING PROTEIN 1"/>
    <property type="match status" value="1"/>
</dbReference>
<accession>A0AAQ3WKW7</accession>
<sequence>MEESFESSLVHRKVKEIFHRIAFPWFNFIGKQARGKAVIHSEPTNRKLMEIKKIREGNEGEQMVIDTKAEHAGSEHKDMRVHEVRDGSTMGCLHSIGSDLTRTRELPELQQNLSMHSGQEALGADKGPSRTPTSVREVKEPILQHVKHLKPKCQALQNALPMDEIKIPKLQADAIHSESTTRKLLGIKSLLRSNEDKQMEDGVLVQKIKRSLTGIDWEESTRNKRLKTTKDQDVQEGGELDF</sequence>
<name>A0AAQ3WKW7_PASNO</name>
<proteinExistence type="predicted"/>
<protein>
    <submittedName>
        <fullName evidence="1">Uncharacterized protein</fullName>
    </submittedName>
</protein>
<dbReference type="AlphaFoldDB" id="A0AAQ3WKW7"/>
<organism evidence="1 2">
    <name type="scientific">Paspalum notatum var. saurae</name>
    <dbReference type="NCBI Taxonomy" id="547442"/>
    <lineage>
        <taxon>Eukaryota</taxon>
        <taxon>Viridiplantae</taxon>
        <taxon>Streptophyta</taxon>
        <taxon>Embryophyta</taxon>
        <taxon>Tracheophyta</taxon>
        <taxon>Spermatophyta</taxon>
        <taxon>Magnoliopsida</taxon>
        <taxon>Liliopsida</taxon>
        <taxon>Poales</taxon>
        <taxon>Poaceae</taxon>
        <taxon>PACMAD clade</taxon>
        <taxon>Panicoideae</taxon>
        <taxon>Andropogonodae</taxon>
        <taxon>Paspaleae</taxon>
        <taxon>Paspalinae</taxon>
        <taxon>Paspalum</taxon>
    </lineage>
</organism>
<dbReference type="InterPro" id="IPR051294">
    <property type="entry name" value="HORMA_MeioticProgression"/>
</dbReference>
<dbReference type="PANTHER" id="PTHR48225:SF7">
    <property type="entry name" value="MEIOSIS-SPECIFIC PROTEIN HOP1"/>
    <property type="match status" value="1"/>
</dbReference>
<dbReference type="Proteomes" id="UP001341281">
    <property type="component" value="Chromosome 03"/>
</dbReference>